<evidence type="ECO:0000256" key="4">
    <source>
        <dbReference type="ARBA" id="ARBA00022777"/>
    </source>
</evidence>
<dbReference type="GO" id="GO:0005634">
    <property type="term" value="C:nucleus"/>
    <property type="evidence" value="ECO:0007669"/>
    <property type="project" value="TreeGrafter"/>
</dbReference>
<dbReference type="GO" id="GO:0004674">
    <property type="term" value="F:protein serine/threonine kinase activity"/>
    <property type="evidence" value="ECO:0007669"/>
    <property type="project" value="UniProtKB-KW"/>
</dbReference>
<feature type="compositionally biased region" description="Low complexity" evidence="6">
    <location>
        <begin position="724"/>
        <end position="744"/>
    </location>
</feature>
<organism evidence="8 9">
    <name type="scientific">Leptomonas seymouri</name>
    <dbReference type="NCBI Taxonomy" id="5684"/>
    <lineage>
        <taxon>Eukaryota</taxon>
        <taxon>Discoba</taxon>
        <taxon>Euglenozoa</taxon>
        <taxon>Kinetoplastea</taxon>
        <taxon>Metakinetoplastina</taxon>
        <taxon>Trypanosomatida</taxon>
        <taxon>Trypanosomatidae</taxon>
        <taxon>Leishmaniinae</taxon>
        <taxon>Leptomonas</taxon>
    </lineage>
</organism>
<gene>
    <name evidence="8" type="ORF">ABL78_1454</name>
</gene>
<feature type="region of interest" description="Disordered" evidence="6">
    <location>
        <begin position="27"/>
        <end position="61"/>
    </location>
</feature>
<dbReference type="OrthoDB" id="541276at2759"/>
<dbReference type="GO" id="GO:0005524">
    <property type="term" value="F:ATP binding"/>
    <property type="evidence" value="ECO:0007669"/>
    <property type="project" value="UniProtKB-KW"/>
</dbReference>
<keyword evidence="9" id="KW-1185">Reference proteome</keyword>
<comment type="caution">
    <text evidence="8">The sequence shown here is derived from an EMBL/GenBank/DDBJ whole genome shotgun (WGS) entry which is preliminary data.</text>
</comment>
<dbReference type="OMA" id="LCHREPY"/>
<feature type="compositionally biased region" description="Polar residues" evidence="6">
    <location>
        <begin position="212"/>
        <end position="228"/>
    </location>
</feature>
<dbReference type="PANTHER" id="PTHR24345:SF91">
    <property type="entry name" value="SERINE_THREONINE-PROTEIN KINASE PLK4"/>
    <property type="match status" value="1"/>
</dbReference>
<keyword evidence="1" id="KW-0723">Serine/threonine-protein kinase</keyword>
<name>A0A0N1I270_LEPSE</name>
<feature type="region of interest" description="Disordered" evidence="6">
    <location>
        <begin position="870"/>
        <end position="931"/>
    </location>
</feature>
<keyword evidence="2" id="KW-0808">Transferase</keyword>
<keyword evidence="3" id="KW-0547">Nucleotide-binding</keyword>
<dbReference type="PANTHER" id="PTHR24345">
    <property type="entry name" value="SERINE/THREONINE-PROTEIN KINASE PLK"/>
    <property type="match status" value="1"/>
</dbReference>
<feature type="compositionally biased region" description="Basic and acidic residues" evidence="6">
    <location>
        <begin position="879"/>
        <end position="890"/>
    </location>
</feature>
<dbReference type="InterPro" id="IPR011009">
    <property type="entry name" value="Kinase-like_dom_sf"/>
</dbReference>
<keyword evidence="4" id="KW-0418">Kinase</keyword>
<dbReference type="Proteomes" id="UP000038009">
    <property type="component" value="Unassembled WGS sequence"/>
</dbReference>
<dbReference type="SUPFAM" id="SSF56112">
    <property type="entry name" value="Protein kinase-like (PK-like)"/>
    <property type="match status" value="1"/>
</dbReference>
<dbReference type="Gene3D" id="1.10.510.10">
    <property type="entry name" value="Transferase(Phosphotransferase) domain 1"/>
    <property type="match status" value="2"/>
</dbReference>
<keyword evidence="5" id="KW-0067">ATP-binding</keyword>
<evidence type="ECO:0000256" key="1">
    <source>
        <dbReference type="ARBA" id="ARBA00022527"/>
    </source>
</evidence>
<evidence type="ECO:0000256" key="6">
    <source>
        <dbReference type="SAM" id="MobiDB-lite"/>
    </source>
</evidence>
<accession>A0A0N1I270</accession>
<feature type="region of interest" description="Disordered" evidence="6">
    <location>
        <begin position="724"/>
        <end position="763"/>
    </location>
</feature>
<evidence type="ECO:0000259" key="7">
    <source>
        <dbReference type="PROSITE" id="PS50011"/>
    </source>
</evidence>
<feature type="compositionally biased region" description="Polar residues" evidence="6">
    <location>
        <begin position="498"/>
        <end position="517"/>
    </location>
</feature>
<dbReference type="PROSITE" id="PS50096">
    <property type="entry name" value="IQ"/>
    <property type="match status" value="1"/>
</dbReference>
<feature type="domain" description="Protein kinase" evidence="7">
    <location>
        <begin position="71"/>
        <end position="459"/>
    </location>
</feature>
<evidence type="ECO:0000256" key="3">
    <source>
        <dbReference type="ARBA" id="ARBA00022741"/>
    </source>
</evidence>
<feature type="compositionally biased region" description="Low complexity" evidence="6">
    <location>
        <begin position="792"/>
        <end position="805"/>
    </location>
</feature>
<evidence type="ECO:0000256" key="5">
    <source>
        <dbReference type="ARBA" id="ARBA00022840"/>
    </source>
</evidence>
<feature type="region of interest" description="Disordered" evidence="6">
    <location>
        <begin position="196"/>
        <end position="228"/>
    </location>
</feature>
<reference evidence="8 9" key="1">
    <citation type="journal article" date="2015" name="PLoS Pathog.">
        <title>Leptomonas seymouri: Adaptations to the Dixenous Life Cycle Analyzed by Genome Sequencing, Transcriptome Profiling and Co-infection with Leishmania donovani.</title>
        <authorList>
            <person name="Kraeva N."/>
            <person name="Butenko A."/>
            <person name="Hlavacova J."/>
            <person name="Kostygov A."/>
            <person name="Myskova J."/>
            <person name="Grybchuk D."/>
            <person name="Lestinova T."/>
            <person name="Votypka J."/>
            <person name="Volf P."/>
            <person name="Opperdoes F."/>
            <person name="Flegontov P."/>
            <person name="Lukes J."/>
            <person name="Yurchenko V."/>
        </authorList>
    </citation>
    <scope>NUCLEOTIDE SEQUENCE [LARGE SCALE GENOMIC DNA]</scope>
    <source>
        <strain evidence="8 9">ATCC 30220</strain>
    </source>
</reference>
<proteinExistence type="predicted"/>
<protein>
    <recommendedName>
        <fullName evidence="7">Protein kinase domain-containing protein</fullName>
    </recommendedName>
</protein>
<feature type="compositionally biased region" description="Low complexity" evidence="6">
    <location>
        <begin position="906"/>
        <end position="917"/>
    </location>
</feature>
<dbReference type="EMBL" id="LJSK01000024">
    <property type="protein sequence ID" value="KPI89418.1"/>
    <property type="molecule type" value="Genomic_DNA"/>
</dbReference>
<feature type="compositionally biased region" description="Gly residues" evidence="6">
    <location>
        <begin position="522"/>
        <end position="533"/>
    </location>
</feature>
<feature type="compositionally biased region" description="Low complexity" evidence="6">
    <location>
        <begin position="840"/>
        <end position="857"/>
    </location>
</feature>
<dbReference type="Pfam" id="PF00069">
    <property type="entry name" value="Pkinase"/>
    <property type="match status" value="1"/>
</dbReference>
<dbReference type="InterPro" id="IPR000719">
    <property type="entry name" value="Prot_kinase_dom"/>
</dbReference>
<feature type="region of interest" description="Disordered" evidence="6">
    <location>
        <begin position="789"/>
        <end position="857"/>
    </location>
</feature>
<dbReference type="AlphaFoldDB" id="A0A0N1I270"/>
<evidence type="ECO:0000313" key="8">
    <source>
        <dbReference type="EMBL" id="KPI89418.1"/>
    </source>
</evidence>
<evidence type="ECO:0000313" key="9">
    <source>
        <dbReference type="Proteomes" id="UP000038009"/>
    </source>
</evidence>
<dbReference type="VEuPathDB" id="TriTrypDB:Lsey_0024_0110"/>
<dbReference type="PROSITE" id="PS50011">
    <property type="entry name" value="PROTEIN_KINASE_DOM"/>
    <property type="match status" value="1"/>
</dbReference>
<evidence type="ECO:0000256" key="2">
    <source>
        <dbReference type="ARBA" id="ARBA00022679"/>
    </source>
</evidence>
<feature type="region of interest" description="Disordered" evidence="6">
    <location>
        <begin position="498"/>
        <end position="546"/>
    </location>
</feature>
<sequence>MGSERRDGVEVPQEQRQQQLWNSRINSHQPVCSNHPTQDGQGNHDLQNPRQNINTPNTNGANTHRQIIGKYELGGVLATGDFDCRTRLCTDVMTGAPYVVRVYDKHVLAEAQWMWDRVAESIHVLRKLPRNKHILEMVECFESNMSVYILMHLFPSMNLTKLFTDEAARAELLNRLHNIACASTRVSAAARKKRFLSGNKNSNDQESDGDESSVSGTRHASHNSSFTCAATAERTPVRQWKDGRQGSSTFEMLDKEHSQRAAYTGFGEENKSSPCLFPETPSSDTDATTAAIHALEGDVPRHIPLALIRAFFEQVVNGVVFLHQHGVAHTGIAPDHLLVNADGLLRIGNMVSAFFCAPGERVHELRGTMHTVAPEVLRGEAYDPFMADAWALGVVFYFMLNRGRYPHDGANTLRHILHGHTRQTRPGLPAVALDLLSRLMQAKPEDRLPVDAILAHPFFTAALPTVEEEMFADAADELARNHRRSAYTGDYALHQVSSDSHNNKATAYDAKSTNSSNAARAGAGGVQRGGRATGGNADSDPDVPEGLWSTLQQQSRCTISSASSEMNGLLMAEGLSATFCHLDSTTTPSGAGEQLGAISGGGDGGGSRFDLLDDDNALALQCHPPLADGRAPRLPALLYSPATPNHEGFGPTSCVKALGSLCHPNAAERPRPVWRPELAPSIDALGDLAARVIQYHFRAALYRRQYKAETQALMKRGQRMLLCSSSGSRDGSPASPQAAATAAADTNPKRSLLRSHRTSSLAHSTLLNSATAVSPMKQPHPAHRRISALRNPIVSTPPSSLPLPSWKRKPSSHSNHGNAAPGALTSSVSSLRSPHGRWPSSVGYSGTAGGAASASHGRCVSSSVTIDTGVSSFCGDNANEERVERDRRESTEDETIERCSAYMNDGSVGRARVSSSSPREGDSAGVGGEKSFHSGSLALPSLAGRGCGTDWASEATVPQQHLRAQGDGISRISSNMANAPLLSQQGRRRSTISVVFSSAAPARVSVERQRIGGGEVCPLCHREPYATRSISMRPYATTPYQFTGGQFTKLNE</sequence>